<reference evidence="3" key="2">
    <citation type="submission" date="2023-04" db="EMBL/GenBank/DDBJ databases">
        <authorList>
            <person name="Bruccoleri R.E."/>
            <person name="Oakeley E.J."/>
            <person name="Faust A.-M."/>
            <person name="Dessus-Babus S."/>
            <person name="Altorfer M."/>
            <person name="Burckhardt D."/>
            <person name="Oertli M."/>
            <person name="Naumann U."/>
            <person name="Petersen F."/>
            <person name="Wong J."/>
        </authorList>
    </citation>
    <scope>NUCLEOTIDE SEQUENCE</scope>
    <source>
        <strain evidence="3">GSM-AAB239-AS_SAM_17_03QT</strain>
        <tissue evidence="3">Leaf</tissue>
    </source>
</reference>
<evidence type="ECO:0000313" key="4">
    <source>
        <dbReference type="Proteomes" id="UP001140949"/>
    </source>
</evidence>
<reference evidence="3" key="1">
    <citation type="journal article" date="2023" name="GigaByte">
        <title>Genome assembly of the bearded iris, Iris pallida Lam.</title>
        <authorList>
            <person name="Bruccoleri R.E."/>
            <person name="Oakeley E.J."/>
            <person name="Faust A.M.E."/>
            <person name="Altorfer M."/>
            <person name="Dessus-Babus S."/>
            <person name="Burckhardt D."/>
            <person name="Oertli M."/>
            <person name="Naumann U."/>
            <person name="Petersen F."/>
            <person name="Wong J."/>
        </authorList>
    </citation>
    <scope>NUCLEOTIDE SEQUENCE</scope>
    <source>
        <strain evidence="3">GSM-AAB239-AS_SAM_17_03QT</strain>
    </source>
</reference>
<organism evidence="3 4">
    <name type="scientific">Iris pallida</name>
    <name type="common">Sweet iris</name>
    <dbReference type="NCBI Taxonomy" id="29817"/>
    <lineage>
        <taxon>Eukaryota</taxon>
        <taxon>Viridiplantae</taxon>
        <taxon>Streptophyta</taxon>
        <taxon>Embryophyta</taxon>
        <taxon>Tracheophyta</taxon>
        <taxon>Spermatophyta</taxon>
        <taxon>Magnoliopsida</taxon>
        <taxon>Liliopsida</taxon>
        <taxon>Asparagales</taxon>
        <taxon>Iridaceae</taxon>
        <taxon>Iridoideae</taxon>
        <taxon>Irideae</taxon>
        <taxon>Iris</taxon>
    </lineage>
</organism>
<dbReference type="AlphaFoldDB" id="A0AAX6EA90"/>
<accession>A0AAX6EA90</accession>
<keyword evidence="4" id="KW-1185">Reference proteome</keyword>
<proteinExistence type="predicted"/>
<evidence type="ECO:0000313" key="2">
    <source>
        <dbReference type="EMBL" id="KAJ6791343.1"/>
    </source>
</evidence>
<dbReference type="EMBL" id="JANAVB010038511">
    <property type="protein sequence ID" value="KAJ6800986.1"/>
    <property type="molecule type" value="Genomic_DNA"/>
</dbReference>
<feature type="compositionally biased region" description="Low complexity" evidence="1">
    <location>
        <begin position="16"/>
        <end position="31"/>
    </location>
</feature>
<feature type="region of interest" description="Disordered" evidence="1">
    <location>
        <begin position="1"/>
        <end position="58"/>
    </location>
</feature>
<feature type="compositionally biased region" description="Basic and acidic residues" evidence="1">
    <location>
        <begin position="36"/>
        <end position="58"/>
    </location>
</feature>
<sequence length="150" mass="15849">MRAEQAPREVDRDEAAAAAHAGEVEAAGVAPEPVPLDDHRGEGRSRREDAARDDDRVDASRVEARFLQEVVDGREDCETGLGSGRLQGWSMWEGAQGRGHVGLIPEPGGLGDADLVPDALLVGVQLAGVLDECGPRESAGRGRLEAGMVY</sequence>
<feature type="compositionally biased region" description="Basic and acidic residues" evidence="1">
    <location>
        <begin position="1"/>
        <end position="15"/>
    </location>
</feature>
<gene>
    <name evidence="3" type="ORF">M6B38_202690</name>
    <name evidence="2" type="ORF">M6B38_244350</name>
</gene>
<name>A0AAX6EA90_IRIPA</name>
<protein>
    <submittedName>
        <fullName evidence="3">Uncharacterized protein</fullName>
    </submittedName>
</protein>
<comment type="caution">
    <text evidence="3">The sequence shown here is derived from an EMBL/GenBank/DDBJ whole genome shotgun (WGS) entry which is preliminary data.</text>
</comment>
<evidence type="ECO:0000313" key="3">
    <source>
        <dbReference type="EMBL" id="KAJ6800986.1"/>
    </source>
</evidence>
<evidence type="ECO:0000256" key="1">
    <source>
        <dbReference type="SAM" id="MobiDB-lite"/>
    </source>
</evidence>
<dbReference type="Proteomes" id="UP001140949">
    <property type="component" value="Unassembled WGS sequence"/>
</dbReference>
<dbReference type="EMBL" id="JANAVB010044419">
    <property type="protein sequence ID" value="KAJ6791343.1"/>
    <property type="molecule type" value="Genomic_DNA"/>
</dbReference>